<dbReference type="Proteomes" id="UP000234681">
    <property type="component" value="Chromosome 5"/>
</dbReference>
<sequence>MYRRKTKAQRQRMTHCNQEVESAQMSLSRGTDEGTVGPMHSGILLSRTEK</sequence>
<dbReference type="AlphaFoldDB" id="A6ITF0"/>
<feature type="compositionally biased region" description="Basic residues" evidence="1">
    <location>
        <begin position="1"/>
        <end position="13"/>
    </location>
</feature>
<dbReference type="EMBL" id="CH473968">
    <property type="protein sequence ID" value="EDL80851.1"/>
    <property type="molecule type" value="Genomic_DNA"/>
</dbReference>
<name>A6ITF0_RAT</name>
<feature type="region of interest" description="Disordered" evidence="1">
    <location>
        <begin position="1"/>
        <end position="50"/>
    </location>
</feature>
<proteinExistence type="predicted"/>
<evidence type="ECO:0000313" key="2">
    <source>
        <dbReference type="EMBL" id="EDL80851.1"/>
    </source>
</evidence>
<feature type="compositionally biased region" description="Polar residues" evidence="1">
    <location>
        <begin position="14"/>
        <end position="29"/>
    </location>
</feature>
<organism evidence="2 3">
    <name type="scientific">Rattus norvegicus</name>
    <name type="common">Rat</name>
    <dbReference type="NCBI Taxonomy" id="10116"/>
    <lineage>
        <taxon>Eukaryota</taxon>
        <taxon>Metazoa</taxon>
        <taxon>Chordata</taxon>
        <taxon>Craniata</taxon>
        <taxon>Vertebrata</taxon>
        <taxon>Euteleostomi</taxon>
        <taxon>Mammalia</taxon>
        <taxon>Eutheria</taxon>
        <taxon>Euarchontoglires</taxon>
        <taxon>Glires</taxon>
        <taxon>Rodentia</taxon>
        <taxon>Myomorpha</taxon>
        <taxon>Muroidea</taxon>
        <taxon>Muridae</taxon>
        <taxon>Murinae</taxon>
        <taxon>Rattus</taxon>
    </lineage>
</organism>
<evidence type="ECO:0000313" key="3">
    <source>
        <dbReference type="Proteomes" id="UP000234681"/>
    </source>
</evidence>
<evidence type="ECO:0000256" key="1">
    <source>
        <dbReference type="SAM" id="MobiDB-lite"/>
    </source>
</evidence>
<reference evidence="3" key="1">
    <citation type="submission" date="2005-09" db="EMBL/GenBank/DDBJ databases">
        <authorList>
            <person name="Mural R.J."/>
            <person name="Li P.W."/>
            <person name="Adams M.D."/>
            <person name="Amanatides P.G."/>
            <person name="Baden-Tillson H."/>
            <person name="Barnstead M."/>
            <person name="Chin S.H."/>
            <person name="Dew I."/>
            <person name="Evans C.A."/>
            <person name="Ferriera S."/>
            <person name="Flanigan M."/>
            <person name="Fosler C."/>
            <person name="Glodek A."/>
            <person name="Gu Z."/>
            <person name="Holt R.A."/>
            <person name="Jennings D."/>
            <person name="Kraft C.L."/>
            <person name="Lu F."/>
            <person name="Nguyen T."/>
            <person name="Nusskern D.R."/>
            <person name="Pfannkoch C.M."/>
            <person name="Sitter C."/>
            <person name="Sutton G.G."/>
            <person name="Venter J.C."/>
            <person name="Wang Z."/>
            <person name="Woodage T."/>
            <person name="Zheng X.H."/>
            <person name="Zhong F."/>
        </authorList>
    </citation>
    <scope>NUCLEOTIDE SEQUENCE [LARGE SCALE GENOMIC DNA]</scope>
    <source>
        <strain>BN</strain>
        <strain evidence="3">Sprague-Dawley</strain>
    </source>
</reference>
<protein>
    <submittedName>
        <fullName evidence="2">RCG31477</fullName>
    </submittedName>
</protein>
<gene>
    <name evidence="2" type="ORF">rCG_31477</name>
</gene>
<accession>A6ITF0</accession>